<organism evidence="3 4">
    <name type="scientific">Kalanchoe fedtschenkoi</name>
    <name type="common">Lavender scallops</name>
    <name type="synonym">South American air plant</name>
    <dbReference type="NCBI Taxonomy" id="63787"/>
    <lineage>
        <taxon>Eukaryota</taxon>
        <taxon>Viridiplantae</taxon>
        <taxon>Streptophyta</taxon>
        <taxon>Embryophyta</taxon>
        <taxon>Tracheophyta</taxon>
        <taxon>Spermatophyta</taxon>
        <taxon>Magnoliopsida</taxon>
        <taxon>eudicotyledons</taxon>
        <taxon>Gunneridae</taxon>
        <taxon>Pentapetalae</taxon>
        <taxon>Saxifragales</taxon>
        <taxon>Crassulaceae</taxon>
        <taxon>Kalanchoe</taxon>
    </lineage>
</organism>
<reference evidence="3" key="1">
    <citation type="submission" date="2021-01" db="UniProtKB">
        <authorList>
            <consortium name="EnsemblPlants"/>
        </authorList>
    </citation>
    <scope>IDENTIFICATION</scope>
</reference>
<feature type="signal peptide" evidence="2">
    <location>
        <begin position="1"/>
        <end position="26"/>
    </location>
</feature>
<proteinExistence type="predicted"/>
<evidence type="ECO:0000256" key="2">
    <source>
        <dbReference type="SAM" id="SignalP"/>
    </source>
</evidence>
<feature type="chain" id="PRO_5029597637" evidence="2">
    <location>
        <begin position="27"/>
        <end position="148"/>
    </location>
</feature>
<protein>
    <submittedName>
        <fullName evidence="3">Uncharacterized protein</fullName>
    </submittedName>
</protein>
<sequence length="148" mass="15987">MGGHGDQLRCFAICNWLYNLIMKTLAAQTLKTVTLGQPQPGADASQAPPATGAPEKENQPMEIDSNQKTFLPSLAGTDARTKAPKKSVSMAVEIVDYKKKTKLKTLFTRTRRRSLSMDHLGGIAGDRPVKSILKVGSCNSHARSTSFG</sequence>
<evidence type="ECO:0000256" key="1">
    <source>
        <dbReference type="SAM" id="MobiDB-lite"/>
    </source>
</evidence>
<name>A0A7N1A6Z1_KALFE</name>
<feature type="region of interest" description="Disordered" evidence="1">
    <location>
        <begin position="37"/>
        <end position="82"/>
    </location>
</feature>
<evidence type="ECO:0000313" key="4">
    <source>
        <dbReference type="Proteomes" id="UP000594263"/>
    </source>
</evidence>
<dbReference type="EnsemblPlants" id="Kaladp0098s0124.1.v1.1">
    <property type="protein sequence ID" value="Kaladp0098s0124.1.v1.1.CDS.1"/>
    <property type="gene ID" value="Kaladp0098s0124.v1.1"/>
</dbReference>
<accession>A0A7N1A6Z1</accession>
<keyword evidence="4" id="KW-1185">Reference proteome</keyword>
<keyword evidence="2" id="KW-0732">Signal</keyword>
<dbReference type="AlphaFoldDB" id="A0A7N1A6Z1"/>
<dbReference type="Gramene" id="Kaladp0098s0124.1.v1.1">
    <property type="protein sequence ID" value="Kaladp0098s0124.1.v1.1.CDS.1"/>
    <property type="gene ID" value="Kaladp0098s0124.v1.1"/>
</dbReference>
<evidence type="ECO:0000313" key="3">
    <source>
        <dbReference type="EnsemblPlants" id="Kaladp0098s0124.1.v1.1.CDS.1"/>
    </source>
</evidence>
<dbReference type="Proteomes" id="UP000594263">
    <property type="component" value="Unplaced"/>
</dbReference>